<evidence type="ECO:0000313" key="1">
    <source>
        <dbReference type="EMBL" id="KKM87246.1"/>
    </source>
</evidence>
<protein>
    <submittedName>
        <fullName evidence="1">Uncharacterized protein</fullName>
    </submittedName>
</protein>
<gene>
    <name evidence="1" type="ORF">LCGC14_1270890</name>
</gene>
<organism evidence="1">
    <name type="scientific">marine sediment metagenome</name>
    <dbReference type="NCBI Taxonomy" id="412755"/>
    <lineage>
        <taxon>unclassified sequences</taxon>
        <taxon>metagenomes</taxon>
        <taxon>ecological metagenomes</taxon>
    </lineage>
</organism>
<dbReference type="EMBL" id="LAZR01007130">
    <property type="protein sequence ID" value="KKM87246.1"/>
    <property type="molecule type" value="Genomic_DNA"/>
</dbReference>
<dbReference type="AlphaFoldDB" id="A0A0F9LJ38"/>
<sequence length="45" mass="5105">MKKNRKKVSPLKGIKEGLKDLLEIQKIGQLIKNNKKDDKNGKATD</sequence>
<proteinExistence type="predicted"/>
<reference evidence="1" key="1">
    <citation type="journal article" date="2015" name="Nature">
        <title>Complex archaea that bridge the gap between prokaryotes and eukaryotes.</title>
        <authorList>
            <person name="Spang A."/>
            <person name="Saw J.H."/>
            <person name="Jorgensen S.L."/>
            <person name="Zaremba-Niedzwiedzka K."/>
            <person name="Martijn J."/>
            <person name="Lind A.E."/>
            <person name="van Eijk R."/>
            <person name="Schleper C."/>
            <person name="Guy L."/>
            <person name="Ettema T.J."/>
        </authorList>
    </citation>
    <scope>NUCLEOTIDE SEQUENCE</scope>
</reference>
<accession>A0A0F9LJ38</accession>
<name>A0A0F9LJ38_9ZZZZ</name>
<comment type="caution">
    <text evidence="1">The sequence shown here is derived from an EMBL/GenBank/DDBJ whole genome shotgun (WGS) entry which is preliminary data.</text>
</comment>